<feature type="compositionally biased region" description="Low complexity" evidence="1">
    <location>
        <begin position="7"/>
        <end position="29"/>
    </location>
</feature>
<accession>E5R5E0</accession>
<name>E5R5E0_LEPMJ</name>
<organism evidence="3">
    <name type="scientific">Leptosphaeria maculans (strain JN3 / isolate v23.1.3 / race Av1-4-5-6-7-8)</name>
    <name type="common">Blackleg fungus</name>
    <name type="synonym">Phoma lingam</name>
    <dbReference type="NCBI Taxonomy" id="985895"/>
    <lineage>
        <taxon>Eukaryota</taxon>
        <taxon>Fungi</taxon>
        <taxon>Dikarya</taxon>
        <taxon>Ascomycota</taxon>
        <taxon>Pezizomycotina</taxon>
        <taxon>Dothideomycetes</taxon>
        <taxon>Pleosporomycetidae</taxon>
        <taxon>Pleosporales</taxon>
        <taxon>Pleosporineae</taxon>
        <taxon>Leptosphaeriaceae</taxon>
        <taxon>Plenodomus</taxon>
        <taxon>Plenodomus lingam/Leptosphaeria maculans species complex</taxon>
    </lineage>
</organism>
<feature type="compositionally biased region" description="Low complexity" evidence="1">
    <location>
        <begin position="225"/>
        <end position="237"/>
    </location>
</feature>
<sequence length="304" mass="32981">MDANMYSPTPSSPSLFSTTSSDLPPLLSPYWPELDSPNRNLNPPSNHLRHNTRMNTTANTAQCSSSTPDADPTSLEEIYDETIYECGIFMGEAYEDGAVDNVDVDDGVNVDVEMNLDMDVQLYFDIDGYISQTAHSELYNSTSSPHPYSSSPCPYNQSTQTPASTPIPFDAPTPHRPHTYPAHPTTLTPHPPPSNSTLRSPPSSLAALNPAHTHTAHSRDPNLDSAASESTPSASATDVDELELGLCGYTGMPDENGHGDVRDELDDGYAQWVQLQMQGRVEKWLDGVYEDGSEDNEVCGGCLA</sequence>
<feature type="region of interest" description="Disordered" evidence="1">
    <location>
        <begin position="140"/>
        <end position="239"/>
    </location>
</feature>
<keyword evidence="3" id="KW-1185">Reference proteome</keyword>
<feature type="compositionally biased region" description="Polar residues" evidence="1">
    <location>
        <begin position="155"/>
        <end position="164"/>
    </location>
</feature>
<evidence type="ECO:0000313" key="3">
    <source>
        <dbReference type="Proteomes" id="UP000002668"/>
    </source>
</evidence>
<dbReference type="GeneID" id="13288746"/>
<dbReference type="HOGENOM" id="CLU_915482_0_0_1"/>
<protein>
    <submittedName>
        <fullName evidence="2">Predicted protein</fullName>
    </submittedName>
</protein>
<proteinExistence type="predicted"/>
<feature type="region of interest" description="Disordered" evidence="1">
    <location>
        <begin position="1"/>
        <end position="51"/>
    </location>
</feature>
<evidence type="ECO:0000313" key="2">
    <source>
        <dbReference type="EMBL" id="CBX92110.1"/>
    </source>
</evidence>
<evidence type="ECO:0000256" key="1">
    <source>
        <dbReference type="SAM" id="MobiDB-lite"/>
    </source>
</evidence>
<dbReference type="EMBL" id="FP929083">
    <property type="protein sequence ID" value="CBX92110.1"/>
    <property type="molecule type" value="Genomic_DNA"/>
</dbReference>
<reference evidence="3" key="1">
    <citation type="journal article" date="2011" name="Nat. Commun.">
        <title>Effector diversification within compartments of the Leptosphaeria maculans genome affected by Repeat-Induced Point mutations.</title>
        <authorList>
            <person name="Rouxel T."/>
            <person name="Grandaubert J."/>
            <person name="Hane J.K."/>
            <person name="Hoede C."/>
            <person name="van de Wouw A.P."/>
            <person name="Couloux A."/>
            <person name="Dominguez V."/>
            <person name="Anthouard V."/>
            <person name="Bally P."/>
            <person name="Bourras S."/>
            <person name="Cozijnsen A.J."/>
            <person name="Ciuffetti L.M."/>
            <person name="Degrave A."/>
            <person name="Dilmaghani A."/>
            <person name="Duret L."/>
            <person name="Fudal I."/>
            <person name="Goodwin S.B."/>
            <person name="Gout L."/>
            <person name="Glaser N."/>
            <person name="Linglin J."/>
            <person name="Kema G.H.J."/>
            <person name="Lapalu N."/>
            <person name="Lawrence C.B."/>
            <person name="May K."/>
            <person name="Meyer M."/>
            <person name="Ollivier B."/>
            <person name="Poulain J."/>
            <person name="Schoch C.L."/>
            <person name="Simon A."/>
            <person name="Spatafora J.W."/>
            <person name="Stachowiak A."/>
            <person name="Turgeon B.G."/>
            <person name="Tyler B.M."/>
            <person name="Vincent D."/>
            <person name="Weissenbach J."/>
            <person name="Amselem J."/>
            <person name="Quesneville H."/>
            <person name="Oliver R.P."/>
            <person name="Wincker P."/>
            <person name="Balesdent M.-H."/>
            <person name="Howlett B.J."/>
        </authorList>
    </citation>
    <scope>NUCLEOTIDE SEQUENCE [LARGE SCALE GENOMIC DNA]</scope>
    <source>
        <strain evidence="3">JN3 / isolate v23.1.3 / race Av1-4-5-6-7-8</strain>
    </source>
</reference>
<gene>
    <name evidence="2" type="ORF">LEMA_P048160.1</name>
</gene>
<feature type="compositionally biased region" description="Low complexity" evidence="1">
    <location>
        <begin position="179"/>
        <end position="188"/>
    </location>
</feature>
<feature type="compositionally biased region" description="Low complexity" evidence="1">
    <location>
        <begin position="141"/>
        <end position="154"/>
    </location>
</feature>
<dbReference type="AlphaFoldDB" id="E5R5E0"/>
<dbReference type="Proteomes" id="UP000002668">
    <property type="component" value="Genome"/>
</dbReference>
<dbReference type="InParanoid" id="E5R5E0"/>
<dbReference type="VEuPathDB" id="FungiDB:LEMA_P048160.1"/>